<dbReference type="Pfam" id="PF22638">
    <property type="entry name" value="FlgK_D1"/>
    <property type="match status" value="1"/>
</dbReference>
<comment type="similarity">
    <text evidence="3">Belongs to the flagella basal body rod proteins family.</text>
</comment>
<evidence type="ECO:0000313" key="10">
    <source>
        <dbReference type="EMBL" id="MFC3175366.1"/>
    </source>
</evidence>
<keyword evidence="10" id="KW-0966">Cell projection</keyword>
<name>A0ABV7IRQ4_9SPHN</name>
<evidence type="ECO:0000313" key="11">
    <source>
        <dbReference type="Proteomes" id="UP001595604"/>
    </source>
</evidence>
<dbReference type="PANTHER" id="PTHR30033">
    <property type="entry name" value="FLAGELLAR HOOK-ASSOCIATED PROTEIN 1"/>
    <property type="match status" value="1"/>
</dbReference>
<accession>A0ABV7IRQ4</accession>
<comment type="subcellular location">
    <subcellularLocation>
        <location evidence="1">Bacterial flagellum basal body</location>
    </subcellularLocation>
    <subcellularLocation>
        <location evidence="2">Secreted</location>
    </subcellularLocation>
</comment>
<feature type="domain" description="Flagellar basal-body/hook protein C-terminal" evidence="8">
    <location>
        <begin position="413"/>
        <end position="450"/>
    </location>
</feature>
<proteinExistence type="inferred from homology"/>
<keyword evidence="11" id="KW-1185">Reference proteome</keyword>
<dbReference type="Proteomes" id="UP001595604">
    <property type="component" value="Unassembled WGS sequence"/>
</dbReference>
<reference evidence="11" key="1">
    <citation type="journal article" date="2019" name="Int. J. Syst. Evol. Microbiol.">
        <title>The Global Catalogue of Microorganisms (GCM) 10K type strain sequencing project: providing services to taxonomists for standard genome sequencing and annotation.</title>
        <authorList>
            <consortium name="The Broad Institute Genomics Platform"/>
            <consortium name="The Broad Institute Genome Sequencing Center for Infectious Disease"/>
            <person name="Wu L."/>
            <person name="Ma J."/>
        </authorList>
    </citation>
    <scope>NUCLEOTIDE SEQUENCE [LARGE SCALE GENOMIC DNA]</scope>
    <source>
        <strain evidence="11">KCTC 42984</strain>
    </source>
</reference>
<feature type="domain" description="Flagellar basal body rod protein N-terminal" evidence="7">
    <location>
        <begin position="7"/>
        <end position="35"/>
    </location>
</feature>
<dbReference type="InterPro" id="IPR053927">
    <property type="entry name" value="FlgK_helical"/>
</dbReference>
<evidence type="ECO:0000256" key="3">
    <source>
        <dbReference type="ARBA" id="ARBA00009677"/>
    </source>
</evidence>
<keyword evidence="10" id="KW-0969">Cilium</keyword>
<keyword evidence="10" id="KW-0282">Flagellum</keyword>
<dbReference type="SUPFAM" id="SSF64518">
    <property type="entry name" value="Phase 1 flagellin"/>
    <property type="match status" value="1"/>
</dbReference>
<evidence type="ECO:0000256" key="2">
    <source>
        <dbReference type="ARBA" id="ARBA00004613"/>
    </source>
</evidence>
<dbReference type="EMBL" id="JBHRTQ010000013">
    <property type="protein sequence ID" value="MFC3175366.1"/>
    <property type="molecule type" value="Genomic_DNA"/>
</dbReference>
<gene>
    <name evidence="10" type="primary">flgK</name>
    <name evidence="10" type="ORF">ACFOD9_13985</name>
</gene>
<dbReference type="RefSeq" id="WP_379510745.1">
    <property type="nucleotide sequence ID" value="NZ_JBHRTQ010000013.1"/>
</dbReference>
<dbReference type="Pfam" id="PF00460">
    <property type="entry name" value="Flg_bb_rod"/>
    <property type="match status" value="1"/>
</dbReference>
<comment type="caution">
    <text evidence="10">The sequence shown here is derived from an EMBL/GenBank/DDBJ whole genome shotgun (WGS) entry which is preliminary data.</text>
</comment>
<keyword evidence="6" id="KW-0975">Bacterial flagellum</keyword>
<evidence type="ECO:0000256" key="5">
    <source>
        <dbReference type="ARBA" id="ARBA00022525"/>
    </source>
</evidence>
<organism evidence="10 11">
    <name type="scientific">Novosphingobium bradum</name>
    <dbReference type="NCBI Taxonomy" id="1737444"/>
    <lineage>
        <taxon>Bacteria</taxon>
        <taxon>Pseudomonadati</taxon>
        <taxon>Pseudomonadota</taxon>
        <taxon>Alphaproteobacteria</taxon>
        <taxon>Sphingomonadales</taxon>
        <taxon>Sphingomonadaceae</taxon>
        <taxon>Novosphingobium</taxon>
    </lineage>
</organism>
<evidence type="ECO:0000259" key="8">
    <source>
        <dbReference type="Pfam" id="PF06429"/>
    </source>
</evidence>
<evidence type="ECO:0000256" key="1">
    <source>
        <dbReference type="ARBA" id="ARBA00004117"/>
    </source>
</evidence>
<evidence type="ECO:0000256" key="6">
    <source>
        <dbReference type="ARBA" id="ARBA00023143"/>
    </source>
</evidence>
<evidence type="ECO:0000259" key="7">
    <source>
        <dbReference type="Pfam" id="PF00460"/>
    </source>
</evidence>
<dbReference type="InterPro" id="IPR010930">
    <property type="entry name" value="Flg_bb/hook_C_dom"/>
</dbReference>
<dbReference type="NCBIfam" id="TIGR02492">
    <property type="entry name" value="flgK_ends"/>
    <property type="match status" value="1"/>
</dbReference>
<sequence>MASDLLSIGRSGAQAARVALDVTAQNIANASSEGYVRRSARLKEVSSSGGIGTIGDVSLSGVRLDSVVRNADLFRQAEVRRTGADAARADAEVAGLENIQAAVEQSNVFNAMVGFESALQQLVGDPTSASLRANVIEDARTMVGTFNIAATALSSVGEGLRFEASDAAGQVNTLSGELARVNLRLARAADATSDQTALLDQRDSLLQQLSAFTDVTTKISVDSTVEVRLGGSAGPLMVQGGSAGTLGMTTAGDGTITFAVTGLAPAPAAAALTGGSLAGKAQALAKLAAVRTGLDGLANTVATTVNAAQGSGVGLAGAPGQPMFSSATTPVTAASITLALTDGAGIATATSVAGSRDPANLNALRTALATADPVGGMDALLFDISGTVQGRTVTRDALLTIANGAQVSLQAQAGVDLDQEAVNLIRFQQAFQASGKVMQTAKDIFDTLLAIR</sequence>
<dbReference type="InterPro" id="IPR002371">
    <property type="entry name" value="FlgK"/>
</dbReference>
<evidence type="ECO:0000256" key="4">
    <source>
        <dbReference type="ARBA" id="ARBA00016244"/>
    </source>
</evidence>
<dbReference type="InterPro" id="IPR001444">
    <property type="entry name" value="Flag_bb_rod_N"/>
</dbReference>
<keyword evidence="5" id="KW-0964">Secreted</keyword>
<dbReference type="PANTHER" id="PTHR30033:SF2">
    <property type="entry name" value="FLAGELLAR HOOK PROTEIN"/>
    <property type="match status" value="1"/>
</dbReference>
<feature type="domain" description="Flagellar hook-associated protein FlgK helical" evidence="9">
    <location>
        <begin position="96"/>
        <end position="324"/>
    </location>
</feature>
<evidence type="ECO:0000259" key="9">
    <source>
        <dbReference type="Pfam" id="PF22638"/>
    </source>
</evidence>
<protein>
    <recommendedName>
        <fullName evidence="4">Flagellar hook-associated protein 1</fullName>
    </recommendedName>
</protein>
<dbReference type="Pfam" id="PF06429">
    <property type="entry name" value="Flg_bbr_C"/>
    <property type="match status" value="1"/>
</dbReference>